<evidence type="ECO:0000313" key="2">
    <source>
        <dbReference type="Proteomes" id="UP001499852"/>
    </source>
</evidence>
<dbReference type="EMBL" id="BAABIA010000005">
    <property type="protein sequence ID" value="GAA5142406.1"/>
    <property type="molecule type" value="Genomic_DNA"/>
</dbReference>
<gene>
    <name evidence="1" type="ORF">GCM10023213_28300</name>
</gene>
<keyword evidence="2" id="KW-1185">Reference proteome</keyword>
<sequence>MPGYIVAFKTSNRACQDPRDGPAFDGYNPAASVLKGDRAGRVQTPVERQIVLVDVCEISDLSGPGLVGLAEVVGQIGRLAAVRGLFREA</sequence>
<evidence type="ECO:0000313" key="1">
    <source>
        <dbReference type="EMBL" id="GAA5142406.1"/>
    </source>
</evidence>
<name>A0ABP9P8L8_9BACT</name>
<dbReference type="Proteomes" id="UP001499852">
    <property type="component" value="Unassembled WGS sequence"/>
</dbReference>
<organism evidence="1 2">
    <name type="scientific">Prosthecobacter algae</name>
    <dbReference type="NCBI Taxonomy" id="1144682"/>
    <lineage>
        <taxon>Bacteria</taxon>
        <taxon>Pseudomonadati</taxon>
        <taxon>Verrucomicrobiota</taxon>
        <taxon>Verrucomicrobiia</taxon>
        <taxon>Verrucomicrobiales</taxon>
        <taxon>Verrucomicrobiaceae</taxon>
        <taxon>Prosthecobacter</taxon>
    </lineage>
</organism>
<reference evidence="2" key="1">
    <citation type="journal article" date="2019" name="Int. J. Syst. Evol. Microbiol.">
        <title>The Global Catalogue of Microorganisms (GCM) 10K type strain sequencing project: providing services to taxonomists for standard genome sequencing and annotation.</title>
        <authorList>
            <consortium name="The Broad Institute Genomics Platform"/>
            <consortium name="The Broad Institute Genome Sequencing Center for Infectious Disease"/>
            <person name="Wu L."/>
            <person name="Ma J."/>
        </authorList>
    </citation>
    <scope>NUCLEOTIDE SEQUENCE [LARGE SCALE GENOMIC DNA]</scope>
    <source>
        <strain evidence="2">JCM 18053</strain>
    </source>
</reference>
<accession>A0ABP9P8L8</accession>
<proteinExistence type="predicted"/>
<protein>
    <submittedName>
        <fullName evidence="1">Uncharacterized protein</fullName>
    </submittedName>
</protein>
<comment type="caution">
    <text evidence="1">The sequence shown here is derived from an EMBL/GenBank/DDBJ whole genome shotgun (WGS) entry which is preliminary data.</text>
</comment>